<gene>
    <name evidence="2" type="ORF">ACFSW5_24830</name>
</gene>
<protein>
    <submittedName>
        <fullName evidence="2">PadR family transcriptional regulator</fullName>
    </submittedName>
</protein>
<dbReference type="EMBL" id="JBHUMY010000043">
    <property type="protein sequence ID" value="MFD2663467.1"/>
    <property type="molecule type" value="Genomic_DNA"/>
</dbReference>
<organism evidence="2 3">
    <name type="scientific">Paenibacillus thailandensis</name>
    <dbReference type="NCBI Taxonomy" id="393250"/>
    <lineage>
        <taxon>Bacteria</taxon>
        <taxon>Bacillati</taxon>
        <taxon>Bacillota</taxon>
        <taxon>Bacilli</taxon>
        <taxon>Bacillales</taxon>
        <taxon>Paenibacillaceae</taxon>
        <taxon>Paenibacillus</taxon>
    </lineage>
</organism>
<dbReference type="PANTHER" id="PTHR43252:SF6">
    <property type="entry name" value="NEGATIVE TRANSCRIPTION REGULATOR PADR"/>
    <property type="match status" value="1"/>
</dbReference>
<name>A0ABW5R4Q2_9BACL</name>
<dbReference type="Proteomes" id="UP001597493">
    <property type="component" value="Unassembled WGS sequence"/>
</dbReference>
<evidence type="ECO:0000313" key="3">
    <source>
        <dbReference type="Proteomes" id="UP001597493"/>
    </source>
</evidence>
<dbReference type="Pfam" id="PF03551">
    <property type="entry name" value="PadR"/>
    <property type="match status" value="1"/>
</dbReference>
<keyword evidence="3" id="KW-1185">Reference proteome</keyword>
<dbReference type="InterPro" id="IPR036388">
    <property type="entry name" value="WH-like_DNA-bd_sf"/>
</dbReference>
<dbReference type="Gene3D" id="1.10.10.10">
    <property type="entry name" value="Winged helix-like DNA-binding domain superfamily/Winged helix DNA-binding domain"/>
    <property type="match status" value="1"/>
</dbReference>
<dbReference type="SUPFAM" id="SSF46785">
    <property type="entry name" value="Winged helix' DNA-binding domain"/>
    <property type="match status" value="1"/>
</dbReference>
<accession>A0ABW5R4Q2</accession>
<evidence type="ECO:0000259" key="1">
    <source>
        <dbReference type="Pfam" id="PF03551"/>
    </source>
</evidence>
<comment type="caution">
    <text evidence="2">The sequence shown here is derived from an EMBL/GenBank/DDBJ whole genome shotgun (WGS) entry which is preliminary data.</text>
</comment>
<reference evidence="3" key="1">
    <citation type="journal article" date="2019" name="Int. J. Syst. Evol. Microbiol.">
        <title>The Global Catalogue of Microorganisms (GCM) 10K type strain sequencing project: providing services to taxonomists for standard genome sequencing and annotation.</title>
        <authorList>
            <consortium name="The Broad Institute Genomics Platform"/>
            <consortium name="The Broad Institute Genome Sequencing Center for Infectious Disease"/>
            <person name="Wu L."/>
            <person name="Ma J."/>
        </authorList>
    </citation>
    <scope>NUCLEOTIDE SEQUENCE [LARGE SCALE GENOMIC DNA]</scope>
    <source>
        <strain evidence="3">TISTR 1827</strain>
    </source>
</reference>
<dbReference type="RefSeq" id="WP_379279550.1">
    <property type="nucleotide sequence ID" value="NZ_JBHUGT010000055.1"/>
</dbReference>
<proteinExistence type="predicted"/>
<sequence length="192" mass="21655">MTRLMVLGLLKKKPMSGYEMQQLLHQAHVEHWAGILPGSIYHALKKLEKEGFAAIEAVANTGNRAKAIYAITPQGEREYARLIEEALSAPLISFPTGLYTGLLFHGDISKEKKMQALDLQIRELEMKFEQAKAGQALKRGSLPQESELVFENMFEIYRAHLKFLYKVKKLLSGDSPHRQDGDGGGERHDHLD</sequence>
<feature type="domain" description="Transcription regulator PadR N-terminal" evidence="1">
    <location>
        <begin position="6"/>
        <end position="80"/>
    </location>
</feature>
<dbReference type="InterPro" id="IPR005149">
    <property type="entry name" value="Tscrpt_reg_PadR_N"/>
</dbReference>
<dbReference type="PANTHER" id="PTHR43252">
    <property type="entry name" value="TRANSCRIPTIONAL REGULATOR YQJI"/>
    <property type="match status" value="1"/>
</dbReference>
<evidence type="ECO:0000313" key="2">
    <source>
        <dbReference type="EMBL" id="MFD2663467.1"/>
    </source>
</evidence>
<dbReference type="InterPro" id="IPR036390">
    <property type="entry name" value="WH_DNA-bd_sf"/>
</dbReference>